<dbReference type="RefSeq" id="WP_152332673.1">
    <property type="nucleotide sequence ID" value="NZ_CBLY010000006.1"/>
</dbReference>
<name>A0A7U7G6B5_9PROT</name>
<dbReference type="InterPro" id="IPR027417">
    <property type="entry name" value="P-loop_NTPase"/>
</dbReference>
<dbReference type="InterPro" id="IPR051396">
    <property type="entry name" value="Bact_Antivir_Def_Nuclease"/>
</dbReference>
<evidence type="ECO:0000313" key="2">
    <source>
        <dbReference type="EMBL" id="CDG33955.1"/>
    </source>
</evidence>
<dbReference type="EMBL" id="CBLY010000006">
    <property type="protein sequence ID" value="CDG33955.1"/>
    <property type="molecule type" value="Genomic_DNA"/>
</dbReference>
<organism evidence="2 3">
    <name type="scientific">Parasaccharibacter apium</name>
    <dbReference type="NCBI Taxonomy" id="1510841"/>
    <lineage>
        <taxon>Bacteria</taxon>
        <taxon>Pseudomonadati</taxon>
        <taxon>Pseudomonadota</taxon>
        <taxon>Alphaproteobacteria</taxon>
        <taxon>Acetobacterales</taxon>
        <taxon>Acetobacteraceae</taxon>
        <taxon>Parasaccharibacter</taxon>
    </lineage>
</organism>
<dbReference type="GO" id="GO:0016887">
    <property type="term" value="F:ATP hydrolysis activity"/>
    <property type="evidence" value="ECO:0007669"/>
    <property type="project" value="InterPro"/>
</dbReference>
<dbReference type="AlphaFoldDB" id="A0A7U7G6B5"/>
<accession>A0A7U7G6B5</accession>
<reference evidence="2 3" key="2">
    <citation type="journal article" date="2014" name="PLoS ONE">
        <title>Evolution of mitochondria reconstructed from the energy metabolism of living bacteria.</title>
        <authorList>
            <person name="Degli Esposti M."/>
            <person name="Chouaia B."/>
            <person name="Comandatore F."/>
            <person name="Crotti E."/>
            <person name="Sassera D."/>
            <person name="Lievens P.M."/>
            <person name="Daffonchio D."/>
            <person name="Bandi C."/>
        </authorList>
    </citation>
    <scope>NUCLEOTIDE SEQUENCE [LARGE SCALE GENOMIC DNA]</scope>
    <source>
        <strain evidence="3">AM169</strain>
    </source>
</reference>
<evidence type="ECO:0000313" key="3">
    <source>
        <dbReference type="Proteomes" id="UP000027590"/>
    </source>
</evidence>
<sequence length="503" mass="58163">MIVSTKYFNQLPTSEKKPYSEITVLSPQAEVEMKRPTKFEIKGLFGNRDISLPIEGDALILVGPNGIGKSSVTNIFYFFVSRQWSRLVEYDFTEVALWFGDDEIRALRADITGLSQFDKITQDFPPSSRIYSHLEKLKAADLLEEFISSRSMRSRSYEKFSDALSVPKEEIRQLQMSIFRRISSYEDDDIFSSPRLNIEKLLTNRFSGRTLYLPTYRRIEKDLKEIFPDLEERIRMSTRSNVPFAFTRSAKHYVDLVSFGMEDVRSNIDTKIRFLRDYSLSQFNDLSGLYLRDVIKGTADQYSPSEISELDENGLAIILGRVSEQVLSINEKELLREKILSMKGKKRTEMEVNDRYLAHYFTRLMSASADISKQEIQVTAFVDVCNAYLRPGKEMLYDDTKFTIKIQDDRGRPIDLSMLSSGEKQVVSLFSHLYLDDADNQIVIIDEPELSLSVPWQKRFLTDILDSNRCSFVLSVTHSPFIYQNRLKNTAVDLRRRTSGLSQ</sequence>
<dbReference type="Gene3D" id="3.40.50.300">
    <property type="entry name" value="P-loop containing nucleotide triphosphate hydrolases"/>
    <property type="match status" value="2"/>
</dbReference>
<dbReference type="Pfam" id="PF13304">
    <property type="entry name" value="AAA_21"/>
    <property type="match status" value="1"/>
</dbReference>
<proteinExistence type="predicted"/>
<protein>
    <submittedName>
        <fullName evidence="2">ATP/GTP-binding protein</fullName>
    </submittedName>
</protein>
<dbReference type="GO" id="GO:0005524">
    <property type="term" value="F:ATP binding"/>
    <property type="evidence" value="ECO:0007669"/>
    <property type="project" value="InterPro"/>
</dbReference>
<dbReference type="SUPFAM" id="SSF52540">
    <property type="entry name" value="P-loop containing nucleoside triphosphate hydrolases"/>
    <property type="match status" value="1"/>
</dbReference>
<reference evidence="2 3" key="1">
    <citation type="journal article" date="2014" name="Genome Biol. Evol.">
        <title>Acetic acid bacteria genomes reveal functional traits for adaptation to life in insect guts.</title>
        <authorList>
            <person name="Chouaia B."/>
            <person name="Gaiarsa S."/>
            <person name="Crotti E."/>
            <person name="Comandatore F."/>
            <person name="Degli Esposti M."/>
            <person name="Ricci I."/>
            <person name="Alma A."/>
            <person name="Favia G."/>
            <person name="Bandi C."/>
            <person name="Daffonchio D."/>
        </authorList>
    </citation>
    <scope>NUCLEOTIDE SEQUENCE [LARGE SCALE GENOMIC DNA]</scope>
    <source>
        <strain evidence="3">AM169</strain>
    </source>
</reference>
<evidence type="ECO:0000259" key="1">
    <source>
        <dbReference type="Pfam" id="PF13304"/>
    </source>
</evidence>
<gene>
    <name evidence="2" type="ORF">SACS_1217</name>
</gene>
<dbReference type="Proteomes" id="UP000027590">
    <property type="component" value="Unassembled WGS sequence"/>
</dbReference>
<dbReference type="PANTHER" id="PTHR43581">
    <property type="entry name" value="ATP/GTP PHOSPHATASE"/>
    <property type="match status" value="1"/>
</dbReference>
<dbReference type="InterPro" id="IPR003959">
    <property type="entry name" value="ATPase_AAA_core"/>
</dbReference>
<dbReference type="PANTHER" id="PTHR43581:SF2">
    <property type="entry name" value="EXCINUCLEASE ATPASE SUBUNIT"/>
    <property type="match status" value="1"/>
</dbReference>
<comment type="caution">
    <text evidence="2">The sequence shown here is derived from an EMBL/GenBank/DDBJ whole genome shotgun (WGS) entry which is preliminary data.</text>
</comment>
<feature type="domain" description="ATPase AAA-type core" evidence="1">
    <location>
        <begin position="60"/>
        <end position="482"/>
    </location>
</feature>